<sequence>MRKSVIGSFSHVIRPPFENYTNVHYTDKVELNHVVVLRSHVELASFLNLPTMAATAAAWAFPSRTQRLPSLNVHLPPTHSMTFHTLPASLPSSPLDGVESPTYSAHPFPLEVSPIHHQRLPPLHALVRTSPKGYDHFPRQDMMMPLPRRDLLTSPIQAVTPRFTFPTLPSLKDTLNLSPHAADSPSKPSSSTGVKLCGVPGCEKRAKAGGVCIAHGGGIRCSKDGCSKHAVSLGYCISHGGGKRCTADGCQNASRKFGVCWSHGGKRMCLVQGCTKGPKTGGYCWAHGGKIAIVAAPTIAKK</sequence>
<dbReference type="VEuPathDB" id="FungiDB:H310_12017"/>
<dbReference type="PANTHER" id="PTHR31827">
    <property type="entry name" value="EMB|CAB89363.1"/>
    <property type="match status" value="1"/>
</dbReference>
<evidence type="ECO:0000259" key="1">
    <source>
        <dbReference type="Pfam" id="PF24906"/>
    </source>
</evidence>
<organism evidence="2 3">
    <name type="scientific">Aphanomyces invadans</name>
    <dbReference type="NCBI Taxonomy" id="157072"/>
    <lineage>
        <taxon>Eukaryota</taxon>
        <taxon>Sar</taxon>
        <taxon>Stramenopiles</taxon>
        <taxon>Oomycota</taxon>
        <taxon>Saprolegniomycetes</taxon>
        <taxon>Saprolegniales</taxon>
        <taxon>Verrucalvaceae</taxon>
        <taxon>Aphanomyces</taxon>
    </lineage>
</organism>
<keyword evidence="3" id="KW-1185">Reference proteome</keyword>
<reference evidence="2 3" key="1">
    <citation type="submission" date="2018-08" db="EMBL/GenBank/DDBJ databases">
        <title>Aphanomyces genome sequencing and annotation.</title>
        <authorList>
            <person name="Minardi D."/>
            <person name="Oidtmann B."/>
            <person name="Van Der Giezen M."/>
            <person name="Studholme D.J."/>
        </authorList>
    </citation>
    <scope>NUCLEOTIDE SEQUENCE [LARGE SCALE GENOMIC DNA]</scope>
    <source>
        <strain evidence="2 3">NJM0002</strain>
    </source>
</reference>
<name>A0A418B2I7_9STRA</name>
<feature type="domain" description="WRKY19-like zinc finger" evidence="1">
    <location>
        <begin position="195"/>
        <end position="217"/>
    </location>
</feature>
<dbReference type="EMBL" id="QUSY01000155">
    <property type="protein sequence ID" value="RHY32194.1"/>
    <property type="molecule type" value="Genomic_DNA"/>
</dbReference>
<accession>A0A418B2I7</accession>
<feature type="domain" description="WRKY19-like zinc finger" evidence="1">
    <location>
        <begin position="265"/>
        <end position="289"/>
    </location>
</feature>
<feature type="domain" description="WRKY19-like zinc finger" evidence="1">
    <location>
        <begin position="218"/>
        <end position="241"/>
    </location>
</feature>
<comment type="caution">
    <text evidence="2">The sequence shown here is derived from an EMBL/GenBank/DDBJ whole genome shotgun (WGS) entry which is preliminary data.</text>
</comment>
<gene>
    <name evidence="2" type="ORF">DYB32_002776</name>
</gene>
<evidence type="ECO:0000313" key="2">
    <source>
        <dbReference type="EMBL" id="RHY32194.1"/>
    </source>
</evidence>
<dbReference type="AlphaFoldDB" id="A0A418B2I7"/>
<dbReference type="PANTHER" id="PTHR31827:SF1">
    <property type="entry name" value="EMB|CAB89363.1"/>
    <property type="match status" value="1"/>
</dbReference>
<proteinExistence type="predicted"/>
<evidence type="ECO:0000313" key="3">
    <source>
        <dbReference type="Proteomes" id="UP000285060"/>
    </source>
</evidence>
<dbReference type="InterPro" id="IPR056866">
    <property type="entry name" value="Znf_WRKY19"/>
</dbReference>
<dbReference type="Pfam" id="PF24906">
    <property type="entry name" value="Zf_WRKY19"/>
    <property type="match status" value="3"/>
</dbReference>
<protein>
    <recommendedName>
        <fullName evidence="1">WRKY19-like zinc finger domain-containing protein</fullName>
    </recommendedName>
</protein>
<dbReference type="Proteomes" id="UP000285060">
    <property type="component" value="Unassembled WGS sequence"/>
</dbReference>